<dbReference type="RefSeq" id="WP_042776888.1">
    <property type="nucleotide sequence ID" value="NZ_NWTC01000024.1"/>
</dbReference>
<evidence type="ECO:0000313" key="2">
    <source>
        <dbReference type="Proteomes" id="UP000220353"/>
    </source>
</evidence>
<name>A0A2A6LS83_RHIFR</name>
<organism evidence="1 2">
    <name type="scientific">Rhizobium fredii</name>
    <name type="common">Sinorhizobium fredii</name>
    <dbReference type="NCBI Taxonomy" id="380"/>
    <lineage>
        <taxon>Bacteria</taxon>
        <taxon>Pseudomonadati</taxon>
        <taxon>Pseudomonadota</taxon>
        <taxon>Alphaproteobacteria</taxon>
        <taxon>Hyphomicrobiales</taxon>
        <taxon>Rhizobiaceae</taxon>
        <taxon>Sinorhizobium/Ensifer group</taxon>
        <taxon>Sinorhizobium</taxon>
    </lineage>
</organism>
<evidence type="ECO:0000313" key="1">
    <source>
        <dbReference type="EMBL" id="PDT45140.1"/>
    </source>
</evidence>
<gene>
    <name evidence="1" type="ORF">CO661_25180</name>
</gene>
<dbReference type="AlphaFoldDB" id="A0A2A6LS83"/>
<sequence>MDALDNTKIRNDDISLGFLLETLAGASELPLVFHYDGRPVKAGYHVTEVKAGQFAALDCGANEEAWTEIFVQLWDVEGDSRAHMPAGKFSAIIRKVSDHLHLAQSAKLTFEVSDGVRPMQLYCASLPSLRDNAVHVELAPRPASCKPRDRWLAEEISKEAGCCGPASAKSACCR</sequence>
<accession>A0A2A6LS83</accession>
<comment type="caution">
    <text evidence="1">The sequence shown here is derived from an EMBL/GenBank/DDBJ whole genome shotgun (WGS) entry which is preliminary data.</text>
</comment>
<dbReference type="InterPro" id="IPR045534">
    <property type="entry name" value="DUF6428"/>
</dbReference>
<proteinExistence type="predicted"/>
<dbReference type="EMBL" id="NWTC01000024">
    <property type="protein sequence ID" value="PDT45140.1"/>
    <property type="molecule type" value="Genomic_DNA"/>
</dbReference>
<reference evidence="1 2" key="1">
    <citation type="submission" date="2017-09" db="EMBL/GenBank/DDBJ databases">
        <title>Comparative genomics of rhizobia isolated from Phaseolus vulgaris in China.</title>
        <authorList>
            <person name="Tong W."/>
        </authorList>
    </citation>
    <scope>NUCLEOTIDE SEQUENCE [LARGE SCALE GENOMIC DNA]</scope>
    <source>
        <strain evidence="1 2">PCH1</strain>
    </source>
</reference>
<dbReference type="Proteomes" id="UP000220353">
    <property type="component" value="Unassembled WGS sequence"/>
</dbReference>
<protein>
    <submittedName>
        <fullName evidence="1">Uncharacterized protein</fullName>
    </submittedName>
</protein>
<dbReference type="Pfam" id="PF20001">
    <property type="entry name" value="DUF6428"/>
    <property type="match status" value="1"/>
</dbReference>